<dbReference type="GO" id="GO:0005886">
    <property type="term" value="C:plasma membrane"/>
    <property type="evidence" value="ECO:0007669"/>
    <property type="project" value="UniProtKB-SubCell"/>
</dbReference>
<dbReference type="GO" id="GO:0005524">
    <property type="term" value="F:ATP binding"/>
    <property type="evidence" value="ECO:0007669"/>
    <property type="project" value="UniProtKB-UniRule"/>
</dbReference>
<evidence type="ECO:0000256" key="6">
    <source>
        <dbReference type="ARBA" id="ARBA00022967"/>
    </source>
</evidence>
<organism evidence="10 11">
    <name type="scientific">Succinatimonas hippei (strain DSM 22608 / JCM 16073 / KCTC 15190 / YIT 12066)</name>
    <dbReference type="NCBI Taxonomy" id="762983"/>
    <lineage>
        <taxon>Bacteria</taxon>
        <taxon>Pseudomonadati</taxon>
        <taxon>Pseudomonadota</taxon>
        <taxon>Gammaproteobacteria</taxon>
        <taxon>Aeromonadales</taxon>
        <taxon>Succinivibrionaceae</taxon>
        <taxon>Succinatimonas</taxon>
    </lineage>
</organism>
<dbReference type="InterPro" id="IPR015854">
    <property type="entry name" value="ABC_transpr_LolD-like"/>
</dbReference>
<evidence type="ECO:0000313" key="11">
    <source>
        <dbReference type="Proteomes" id="UP000018458"/>
    </source>
</evidence>
<name>E8LL72_SUCHY</name>
<evidence type="ECO:0000256" key="2">
    <source>
        <dbReference type="ARBA" id="ARBA00022475"/>
    </source>
</evidence>
<protein>
    <recommendedName>
        <fullName evidence="8">Lipoprotein-releasing system ATP-binding protein LolD</fullName>
        <ecNumber evidence="8">7.6.2.-</ecNumber>
    </recommendedName>
</protein>
<dbReference type="STRING" id="762983.HMPREF9444_01479"/>
<comment type="function">
    <text evidence="8">Part of the ABC transporter complex LolCDE involved in the translocation of mature outer membrane-directed lipoproteins, from the inner membrane to the periplasmic chaperone, LolA. Responsible for the formation of the LolA-lipoprotein complex in an ATP-dependent manner.</text>
</comment>
<comment type="similarity">
    <text evidence="8">Belongs to the ABC transporter superfamily. Lipoprotein translocase (TC 3.A.1.125) family.</text>
</comment>
<accession>E8LL72</accession>
<dbReference type="InterPro" id="IPR017911">
    <property type="entry name" value="MacB-like_ATP-bd"/>
</dbReference>
<dbReference type="AlphaFoldDB" id="E8LL72"/>
<keyword evidence="7 8" id="KW-0472">Membrane</keyword>
<keyword evidence="3 8" id="KW-0997">Cell inner membrane</keyword>
<dbReference type="GO" id="GO:0044874">
    <property type="term" value="P:lipoprotein localization to outer membrane"/>
    <property type="evidence" value="ECO:0007669"/>
    <property type="project" value="UniProtKB-ARBA"/>
</dbReference>
<evidence type="ECO:0000256" key="3">
    <source>
        <dbReference type="ARBA" id="ARBA00022519"/>
    </source>
</evidence>
<keyword evidence="11" id="KW-1185">Reference proteome</keyword>
<dbReference type="RefSeq" id="WP_009143660.1">
    <property type="nucleotide sequence ID" value="NZ_GL831017.1"/>
</dbReference>
<proteinExistence type="inferred from homology"/>
<dbReference type="PANTHER" id="PTHR24220:SF689">
    <property type="entry name" value="LIPOPROTEIN-RELEASING SYSTEM ATP-BINDING PROTEIN LOLD"/>
    <property type="match status" value="1"/>
</dbReference>
<dbReference type="Gene3D" id="3.40.50.300">
    <property type="entry name" value="P-loop containing nucleotide triphosphate hydrolases"/>
    <property type="match status" value="1"/>
</dbReference>
<keyword evidence="6 8" id="KW-1278">Translocase</keyword>
<dbReference type="Proteomes" id="UP000018458">
    <property type="component" value="Unassembled WGS sequence"/>
</dbReference>
<dbReference type="SUPFAM" id="SSF52540">
    <property type="entry name" value="P-loop containing nucleoside triphosphate hydrolases"/>
    <property type="match status" value="1"/>
</dbReference>
<dbReference type="InterPro" id="IPR003593">
    <property type="entry name" value="AAA+_ATPase"/>
</dbReference>
<dbReference type="GO" id="GO:0089705">
    <property type="term" value="P:protein localization to outer membrane"/>
    <property type="evidence" value="ECO:0007669"/>
    <property type="project" value="UniProtKB-ARBA"/>
</dbReference>
<dbReference type="PROSITE" id="PS00211">
    <property type="entry name" value="ABC_TRANSPORTER_1"/>
    <property type="match status" value="1"/>
</dbReference>
<dbReference type="InterPro" id="IPR003439">
    <property type="entry name" value="ABC_transporter-like_ATP-bd"/>
</dbReference>
<gene>
    <name evidence="8" type="primary">lolD</name>
    <name evidence="10" type="ORF">HMPREF9444_01479</name>
</gene>
<feature type="domain" description="ABC transporter" evidence="9">
    <location>
        <begin position="6"/>
        <end position="225"/>
    </location>
</feature>
<dbReference type="GO" id="GO:0022857">
    <property type="term" value="F:transmembrane transporter activity"/>
    <property type="evidence" value="ECO:0007669"/>
    <property type="project" value="TreeGrafter"/>
</dbReference>
<dbReference type="InterPro" id="IPR027417">
    <property type="entry name" value="P-loop_NTPase"/>
</dbReference>
<dbReference type="CDD" id="cd03255">
    <property type="entry name" value="ABC_MJ0796_LolCDE_FtsE"/>
    <property type="match status" value="1"/>
</dbReference>
<evidence type="ECO:0000256" key="8">
    <source>
        <dbReference type="RuleBase" id="RU367068"/>
    </source>
</evidence>
<evidence type="ECO:0000259" key="9">
    <source>
        <dbReference type="PROSITE" id="PS50893"/>
    </source>
</evidence>
<dbReference type="FunFam" id="3.40.50.300:FF:000230">
    <property type="entry name" value="Lipoprotein-releasing system ATP-binding protein LolD"/>
    <property type="match status" value="1"/>
</dbReference>
<dbReference type="NCBIfam" id="TIGR02211">
    <property type="entry name" value="LolD_lipo_ex"/>
    <property type="match status" value="1"/>
</dbReference>
<keyword evidence="2 8" id="KW-1003">Cell membrane</keyword>
<evidence type="ECO:0000256" key="5">
    <source>
        <dbReference type="ARBA" id="ARBA00022840"/>
    </source>
</evidence>
<dbReference type="EC" id="7.6.2.-" evidence="8"/>
<keyword evidence="4 8" id="KW-0547">Nucleotide-binding</keyword>
<comment type="subcellular location">
    <subcellularLocation>
        <location evidence="8">Cell inner membrane</location>
        <topology evidence="8">Peripheral membrane protein</topology>
    </subcellularLocation>
</comment>
<dbReference type="Pfam" id="PF00005">
    <property type="entry name" value="ABC_tran"/>
    <property type="match status" value="1"/>
</dbReference>
<dbReference type="SMART" id="SM00382">
    <property type="entry name" value="AAA"/>
    <property type="match status" value="1"/>
</dbReference>
<dbReference type="HOGENOM" id="CLU_000604_1_22_6"/>
<dbReference type="EMBL" id="AEVO01000084">
    <property type="protein sequence ID" value="EFY06732.1"/>
    <property type="molecule type" value="Genomic_DNA"/>
</dbReference>
<dbReference type="GO" id="GO:0016887">
    <property type="term" value="F:ATP hydrolysis activity"/>
    <property type="evidence" value="ECO:0007669"/>
    <property type="project" value="InterPro"/>
</dbReference>
<evidence type="ECO:0000256" key="7">
    <source>
        <dbReference type="ARBA" id="ARBA00023136"/>
    </source>
</evidence>
<keyword evidence="1 8" id="KW-0813">Transport</keyword>
<reference evidence="10 11" key="1">
    <citation type="submission" date="2011-01" db="EMBL/GenBank/DDBJ databases">
        <authorList>
            <person name="Weinstock G."/>
            <person name="Sodergren E."/>
            <person name="Clifton S."/>
            <person name="Fulton L."/>
            <person name="Fulton B."/>
            <person name="Courtney L."/>
            <person name="Fronick C."/>
            <person name="Harrison M."/>
            <person name="Strong C."/>
            <person name="Farmer C."/>
            <person name="Delahaunty K."/>
            <person name="Markovic C."/>
            <person name="Hall O."/>
            <person name="Minx P."/>
            <person name="Tomlinson C."/>
            <person name="Mitreva M."/>
            <person name="Hou S."/>
            <person name="Chen J."/>
            <person name="Wollam A."/>
            <person name="Pepin K.H."/>
            <person name="Johnson M."/>
            <person name="Bhonagiri V."/>
            <person name="Zhang X."/>
            <person name="Suruliraj S."/>
            <person name="Warren W."/>
            <person name="Chinwalla A."/>
            <person name="Mardis E.R."/>
            <person name="Wilson R.K."/>
        </authorList>
    </citation>
    <scope>NUCLEOTIDE SEQUENCE [LARGE SCALE GENOMIC DNA]</scope>
    <source>
        <strain evidence="11">DSM 22608 / JCM 16073 / KCTC 15190 / YIT 12066</strain>
    </source>
</reference>
<comment type="subunit">
    <text evidence="8">The complex is composed of two ATP-binding proteins (LolD) and two transmembrane proteins (LolC and LolE).</text>
</comment>
<dbReference type="OrthoDB" id="66958at2"/>
<dbReference type="InterPro" id="IPR017871">
    <property type="entry name" value="ABC_transporter-like_CS"/>
</dbReference>
<comment type="caution">
    <text evidence="10">The sequence shown here is derived from an EMBL/GenBank/DDBJ whole genome shotgun (WGS) entry which is preliminary data.</text>
</comment>
<dbReference type="InterPro" id="IPR011924">
    <property type="entry name" value="LolD_lipo_ATP-bd"/>
</dbReference>
<dbReference type="PROSITE" id="PS50893">
    <property type="entry name" value="ABC_TRANSPORTER_2"/>
    <property type="match status" value="1"/>
</dbReference>
<dbReference type="PANTHER" id="PTHR24220">
    <property type="entry name" value="IMPORT ATP-BINDING PROTEIN"/>
    <property type="match status" value="1"/>
</dbReference>
<evidence type="ECO:0000256" key="4">
    <source>
        <dbReference type="ARBA" id="ARBA00022741"/>
    </source>
</evidence>
<evidence type="ECO:0000256" key="1">
    <source>
        <dbReference type="ARBA" id="ARBA00022448"/>
    </source>
</evidence>
<sequence length="225" mass="24548">MSDIILKVKNLTRTYIEDKVSTAVLKGINLEIEEGKITAITGKSGSGKSTLLHILGTLDKPTSGEIIFKGKDLTNLTNDAKAAFRNKNLGFIYQFHYLLGDFTALENVMLPSLIGGCPEKEARKKALNILEKVGLKDRVDFHPGELSGGQRQRVAIARALCHNPDLVLADEPTGNLDASNAASVFELFSSLVKEKKTTVIMVTHDESLAKLCDRKVVIKDGVIED</sequence>
<keyword evidence="10" id="KW-0449">Lipoprotein</keyword>
<keyword evidence="5 8" id="KW-0067">ATP-binding</keyword>
<dbReference type="eggNOG" id="COG1136">
    <property type="taxonomic scope" value="Bacteria"/>
</dbReference>
<evidence type="ECO:0000313" key="10">
    <source>
        <dbReference type="EMBL" id="EFY06732.1"/>
    </source>
</evidence>